<proteinExistence type="predicted"/>
<feature type="transmembrane region" description="Helical" evidence="1">
    <location>
        <begin position="53"/>
        <end position="73"/>
    </location>
</feature>
<comment type="caution">
    <text evidence="2">The sequence shown here is derived from an EMBL/GenBank/DDBJ whole genome shotgun (WGS) entry which is preliminary data.</text>
</comment>
<evidence type="ECO:0000313" key="2">
    <source>
        <dbReference type="EMBL" id="EAU82568.2"/>
    </source>
</evidence>
<keyword evidence="1" id="KW-0812">Transmembrane</keyword>
<dbReference type="HOGENOM" id="CLU_1660662_0_0_1"/>
<evidence type="ECO:0000256" key="1">
    <source>
        <dbReference type="SAM" id="Phobius"/>
    </source>
</evidence>
<protein>
    <submittedName>
        <fullName evidence="2">Uncharacterized protein</fullName>
    </submittedName>
</protein>
<keyword evidence="1" id="KW-0472">Membrane</keyword>
<sequence>MDFTSPEFLRGVQEARASNMIAGAGWVEGFLLSDAIIYLQVYAFAQSRWVGRYLILQFVAGVVVGVTLQTLVIQETKWITSGIRGLHCVPVNLATGFMGALFASSIPLWVSLVIITIWTMMRKYRYCQSVILNALFRDGLVYMYGMAGDLLHIRDDHYV</sequence>
<dbReference type="InParanoid" id="A8P6Z4"/>
<dbReference type="Proteomes" id="UP000001861">
    <property type="component" value="Unassembled WGS sequence"/>
</dbReference>
<feature type="transmembrane region" description="Helical" evidence="1">
    <location>
        <begin position="20"/>
        <end position="41"/>
    </location>
</feature>
<gene>
    <name evidence="2" type="ORF">CC1G_12148</name>
</gene>
<reference evidence="2 3" key="1">
    <citation type="journal article" date="2010" name="Proc. Natl. Acad. Sci. U.S.A.">
        <title>Insights into evolution of multicellular fungi from the assembled chromosomes of the mushroom Coprinopsis cinerea (Coprinus cinereus).</title>
        <authorList>
            <person name="Stajich J.E."/>
            <person name="Wilke S.K."/>
            <person name="Ahren D."/>
            <person name="Au C.H."/>
            <person name="Birren B.W."/>
            <person name="Borodovsky M."/>
            <person name="Burns C."/>
            <person name="Canback B."/>
            <person name="Casselton L.A."/>
            <person name="Cheng C.K."/>
            <person name="Deng J."/>
            <person name="Dietrich F.S."/>
            <person name="Fargo D.C."/>
            <person name="Farman M.L."/>
            <person name="Gathman A.C."/>
            <person name="Goldberg J."/>
            <person name="Guigo R."/>
            <person name="Hoegger P.J."/>
            <person name="Hooker J.B."/>
            <person name="Huggins A."/>
            <person name="James T.Y."/>
            <person name="Kamada T."/>
            <person name="Kilaru S."/>
            <person name="Kodira C."/>
            <person name="Kues U."/>
            <person name="Kupfer D."/>
            <person name="Kwan H.S."/>
            <person name="Lomsadze A."/>
            <person name="Li W."/>
            <person name="Lilly W.W."/>
            <person name="Ma L.J."/>
            <person name="Mackey A.J."/>
            <person name="Manning G."/>
            <person name="Martin F."/>
            <person name="Muraguchi H."/>
            <person name="Natvig D.O."/>
            <person name="Palmerini H."/>
            <person name="Ramesh M.A."/>
            <person name="Rehmeyer C.J."/>
            <person name="Roe B.A."/>
            <person name="Shenoy N."/>
            <person name="Stanke M."/>
            <person name="Ter-Hovhannisyan V."/>
            <person name="Tunlid A."/>
            <person name="Velagapudi R."/>
            <person name="Vision T.J."/>
            <person name="Zeng Q."/>
            <person name="Zolan M.E."/>
            <person name="Pukkila P.J."/>
        </authorList>
    </citation>
    <scope>NUCLEOTIDE SEQUENCE [LARGE SCALE GENOMIC DNA]</scope>
    <source>
        <strain evidence="3">Okayama-7 / 130 / ATCC MYA-4618 / FGSC 9003</strain>
    </source>
</reference>
<dbReference type="RefSeq" id="XP_001839257.2">
    <property type="nucleotide sequence ID" value="XM_001839205.2"/>
</dbReference>
<dbReference type="KEGG" id="cci:CC1G_12148"/>
<dbReference type="AlphaFoldDB" id="A8P6Z4"/>
<dbReference type="EMBL" id="AACS02000005">
    <property type="protein sequence ID" value="EAU82568.2"/>
    <property type="molecule type" value="Genomic_DNA"/>
</dbReference>
<feature type="transmembrane region" description="Helical" evidence="1">
    <location>
        <begin position="93"/>
        <end position="118"/>
    </location>
</feature>
<evidence type="ECO:0000313" key="3">
    <source>
        <dbReference type="Proteomes" id="UP000001861"/>
    </source>
</evidence>
<name>A8P6Z4_COPC7</name>
<dbReference type="VEuPathDB" id="FungiDB:CC1G_12148"/>
<dbReference type="OrthoDB" id="3350812at2759"/>
<dbReference type="GeneID" id="6015868"/>
<organism evidence="2 3">
    <name type="scientific">Coprinopsis cinerea (strain Okayama-7 / 130 / ATCC MYA-4618 / FGSC 9003)</name>
    <name type="common">Inky cap fungus</name>
    <name type="synonym">Hormographiella aspergillata</name>
    <dbReference type="NCBI Taxonomy" id="240176"/>
    <lineage>
        <taxon>Eukaryota</taxon>
        <taxon>Fungi</taxon>
        <taxon>Dikarya</taxon>
        <taxon>Basidiomycota</taxon>
        <taxon>Agaricomycotina</taxon>
        <taxon>Agaricomycetes</taxon>
        <taxon>Agaricomycetidae</taxon>
        <taxon>Agaricales</taxon>
        <taxon>Agaricineae</taxon>
        <taxon>Psathyrellaceae</taxon>
        <taxon>Coprinopsis</taxon>
    </lineage>
</organism>
<accession>A8P6Z4</accession>
<keyword evidence="3" id="KW-1185">Reference proteome</keyword>
<keyword evidence="1" id="KW-1133">Transmembrane helix</keyword>